<evidence type="ECO:0000313" key="1">
    <source>
        <dbReference type="EMBL" id="WHZ58985.1"/>
    </source>
</evidence>
<reference evidence="2" key="1">
    <citation type="journal article" date="2025" name="Aquaculture">
        <title>Assessment of the bioflocculant production and safety properties of Metabacillus hrfriensis sp. nov. based on phenotypic and whole-genome sequencing analysis.</title>
        <authorList>
            <person name="Zhang R."/>
            <person name="Zhao Z."/>
            <person name="Luo L."/>
            <person name="Wang S."/>
            <person name="Guo K."/>
            <person name="Xu W."/>
        </authorList>
    </citation>
    <scope>NUCLEOTIDE SEQUENCE [LARGE SCALE GENOMIC DNA]</scope>
    <source>
        <strain evidence="2">CT-WN-B3</strain>
    </source>
</reference>
<gene>
    <name evidence="1" type="ORF">QLQ22_06495</name>
</gene>
<dbReference type="EMBL" id="CP126116">
    <property type="protein sequence ID" value="WHZ58985.1"/>
    <property type="molecule type" value="Genomic_DNA"/>
</dbReference>
<name>A0ACD4REN5_9BACI</name>
<sequence>MEKLLIFNDGASNKFWKIKAEENSYTITYGKIGTGGAVKTKTFESAEICQKEAEKLIQSKLKKGYIPAEESEGIIKESAMIDKAFWDLLKWVKSKAEDSEEQIEYLIDYLSKLSVKDLIKFDSILNQYMNKSYTSDLWAAAYTILGGCSDDCFDYFRAWLIFQGKDVYDNGNKDPESLIPFLIKMEELDDLPQLEDLLSAACMAFEEKTGHDDEAYYDLYELLAGFEEQPELEFDWDEDDEEGMKKRFPKLWERYGEVPVEW</sequence>
<dbReference type="Proteomes" id="UP001226091">
    <property type="component" value="Chromosome"/>
</dbReference>
<keyword evidence="2" id="KW-1185">Reference proteome</keyword>
<proteinExistence type="predicted"/>
<accession>A0ACD4REN5</accession>
<evidence type="ECO:0000313" key="2">
    <source>
        <dbReference type="Proteomes" id="UP001226091"/>
    </source>
</evidence>
<protein>
    <submittedName>
        <fullName evidence="1">DUF4240 domain-containing protein</fullName>
    </submittedName>
</protein>
<organism evidence="1 2">
    <name type="scientific">Metabacillus hrfriensis</name>
    <dbReference type="NCBI Taxonomy" id="3048891"/>
    <lineage>
        <taxon>Bacteria</taxon>
        <taxon>Bacillati</taxon>
        <taxon>Bacillota</taxon>
        <taxon>Bacilli</taxon>
        <taxon>Bacillales</taxon>
        <taxon>Bacillaceae</taxon>
        <taxon>Metabacillus</taxon>
    </lineage>
</organism>